<dbReference type="GO" id="GO:0016791">
    <property type="term" value="F:phosphatase activity"/>
    <property type="evidence" value="ECO:0007669"/>
    <property type="project" value="TreeGrafter"/>
</dbReference>
<sequence>MDKKLIFMDVDGTLCDMSGQVPKSAKEAIELARNNGHLVFICTGRSKPEITEDIESIGFDGMICAGGGYIEIDSEILMHKKMPKEDVLKLIEYFESHNIAYYIESNDGLFGSKNCKDTILRQVTKGLVRNSKEYEEAKEEIKWFNEVLDEYKDKEVDYSNVNKISFISNGHPYEKVYERFSKELEIYHNTVPQFGHNSGEIGIKGINKYTAIEFVINHLAIDKENTLAYGDGENDIEMFRAVNYGVAMENAKPALIKVANEITYDASNEGIYFSFKKNNLI</sequence>
<dbReference type="Proteomes" id="UP000306888">
    <property type="component" value="Unassembled WGS sequence"/>
</dbReference>
<keyword evidence="1" id="KW-0378">Hydrolase</keyword>
<dbReference type="Pfam" id="PF08282">
    <property type="entry name" value="Hydrolase_3"/>
    <property type="match status" value="1"/>
</dbReference>
<evidence type="ECO:0000313" key="1">
    <source>
        <dbReference type="EMBL" id="TGY44064.1"/>
    </source>
</evidence>
<dbReference type="OrthoDB" id="9810101at2"/>
<gene>
    <name evidence="1" type="ORF">E5347_04395</name>
</gene>
<dbReference type="NCBIfam" id="TIGR01484">
    <property type="entry name" value="HAD-SF-IIB"/>
    <property type="match status" value="1"/>
</dbReference>
<name>A0A4S2DS71_9CLOT</name>
<dbReference type="SFLD" id="SFLDS00003">
    <property type="entry name" value="Haloacid_Dehalogenase"/>
    <property type="match status" value="1"/>
</dbReference>
<dbReference type="Gene3D" id="3.30.1240.10">
    <property type="match status" value="1"/>
</dbReference>
<evidence type="ECO:0000313" key="2">
    <source>
        <dbReference type="Proteomes" id="UP000306888"/>
    </source>
</evidence>
<dbReference type="RefSeq" id="WP_136005020.1">
    <property type="nucleotide sequence ID" value="NZ_SRYR01000001.1"/>
</dbReference>
<dbReference type="SUPFAM" id="SSF56784">
    <property type="entry name" value="HAD-like"/>
    <property type="match status" value="1"/>
</dbReference>
<dbReference type="PANTHER" id="PTHR10000:SF25">
    <property type="entry name" value="PHOSPHATASE YKRA-RELATED"/>
    <property type="match status" value="1"/>
</dbReference>
<reference evidence="1 2" key="1">
    <citation type="submission" date="2019-04" db="EMBL/GenBank/DDBJ databases">
        <title>Microbes associate with the intestines of laboratory mice.</title>
        <authorList>
            <person name="Navarre W."/>
            <person name="Wong E."/>
            <person name="Huang K."/>
            <person name="Tropini C."/>
            <person name="Ng K."/>
            <person name="Yu B."/>
        </authorList>
    </citation>
    <scope>NUCLEOTIDE SEQUENCE [LARGE SCALE GENOMIC DNA]</scope>
    <source>
        <strain evidence="1 2">NM50_B9-20</strain>
    </source>
</reference>
<dbReference type="InterPro" id="IPR023214">
    <property type="entry name" value="HAD_sf"/>
</dbReference>
<dbReference type="InterPro" id="IPR000150">
    <property type="entry name" value="Cof"/>
</dbReference>
<proteinExistence type="predicted"/>
<dbReference type="InterPro" id="IPR006379">
    <property type="entry name" value="HAD-SF_hydro_IIB"/>
</dbReference>
<organism evidence="1 2">
    <name type="scientific">Clostridium sartagoforme</name>
    <dbReference type="NCBI Taxonomy" id="84031"/>
    <lineage>
        <taxon>Bacteria</taxon>
        <taxon>Bacillati</taxon>
        <taxon>Bacillota</taxon>
        <taxon>Clostridia</taxon>
        <taxon>Eubacteriales</taxon>
        <taxon>Clostridiaceae</taxon>
        <taxon>Clostridium</taxon>
    </lineage>
</organism>
<dbReference type="InterPro" id="IPR036412">
    <property type="entry name" value="HAD-like_sf"/>
</dbReference>
<dbReference type="AlphaFoldDB" id="A0A4S2DS71"/>
<comment type="caution">
    <text evidence="1">The sequence shown here is derived from an EMBL/GenBank/DDBJ whole genome shotgun (WGS) entry which is preliminary data.</text>
</comment>
<dbReference type="NCBIfam" id="TIGR00099">
    <property type="entry name" value="Cof-subfamily"/>
    <property type="match status" value="1"/>
</dbReference>
<dbReference type="EMBL" id="SRYR01000001">
    <property type="protein sequence ID" value="TGY44064.1"/>
    <property type="molecule type" value="Genomic_DNA"/>
</dbReference>
<accession>A0A4S2DS71</accession>
<dbReference type="GO" id="GO:0005829">
    <property type="term" value="C:cytosol"/>
    <property type="evidence" value="ECO:0007669"/>
    <property type="project" value="TreeGrafter"/>
</dbReference>
<dbReference type="GO" id="GO:0000287">
    <property type="term" value="F:magnesium ion binding"/>
    <property type="evidence" value="ECO:0007669"/>
    <property type="project" value="TreeGrafter"/>
</dbReference>
<protein>
    <submittedName>
        <fullName evidence="1">Cof-type HAD-IIB family hydrolase</fullName>
    </submittedName>
</protein>
<dbReference type="SFLD" id="SFLDG01140">
    <property type="entry name" value="C2.B:_Phosphomannomutase_and_P"/>
    <property type="match status" value="1"/>
</dbReference>
<dbReference type="PANTHER" id="PTHR10000">
    <property type="entry name" value="PHOSPHOSERINE PHOSPHATASE"/>
    <property type="match status" value="1"/>
</dbReference>
<dbReference type="Gene3D" id="3.40.50.1000">
    <property type="entry name" value="HAD superfamily/HAD-like"/>
    <property type="match status" value="1"/>
</dbReference>
<keyword evidence="2" id="KW-1185">Reference proteome</keyword>